<evidence type="ECO:0000313" key="3">
    <source>
        <dbReference type="Proteomes" id="UP000305760"/>
    </source>
</evidence>
<gene>
    <name evidence="2" type="ORF">E1B00_13220</name>
</gene>
<dbReference type="NCBIfam" id="TIGR02284">
    <property type="entry name" value="PA2169 family four-helix-bundle protein"/>
    <property type="match status" value="1"/>
</dbReference>
<dbReference type="Gene3D" id="1.20.1260.10">
    <property type="match status" value="1"/>
</dbReference>
<protein>
    <submittedName>
        <fullName evidence="2">PA2169 family four-helix-bundle protein</fullName>
    </submittedName>
</protein>
<evidence type="ECO:0000313" key="2">
    <source>
        <dbReference type="EMBL" id="TNJ33253.1"/>
    </source>
</evidence>
<proteinExistence type="predicted"/>
<comment type="caution">
    <text evidence="2">The sequence shown here is derived from an EMBL/GenBank/DDBJ whole genome shotgun (WGS) entry which is preliminary data.</text>
</comment>
<dbReference type="InterPro" id="IPR019052">
    <property type="entry name" value="DUF2383"/>
</dbReference>
<reference evidence="2 3" key="1">
    <citation type="submission" date="2019-03" db="EMBL/GenBank/DDBJ databases">
        <title>Arenimonas daejeonensis sp. nov., isolated from compost.</title>
        <authorList>
            <person name="Jeon C.O."/>
        </authorList>
    </citation>
    <scope>NUCLEOTIDE SEQUENCE [LARGE SCALE GENOMIC DNA]</scope>
    <source>
        <strain evidence="2 3">R29</strain>
    </source>
</reference>
<dbReference type="EMBL" id="SMDR01000003">
    <property type="protein sequence ID" value="TNJ33253.1"/>
    <property type="molecule type" value="Genomic_DNA"/>
</dbReference>
<keyword evidence="3" id="KW-1185">Reference proteome</keyword>
<dbReference type="Proteomes" id="UP000305760">
    <property type="component" value="Unassembled WGS sequence"/>
</dbReference>
<dbReference type="Pfam" id="PF09537">
    <property type="entry name" value="DUF2383"/>
    <property type="match status" value="1"/>
</dbReference>
<evidence type="ECO:0000259" key="1">
    <source>
        <dbReference type="Pfam" id="PF09537"/>
    </source>
</evidence>
<sequence length="146" mass="16151">MTRPSATLNELVEALNDGIAFFGLAAERSTSAAHIELFQRVRHLKETIAADLRAEVARNGDEPAGHGSWLGSFRQSYADLRARLASDSEASFIAALEEQEDRIVAAFRDATAQDQPQRVRELAASYLPEVEQMHDSLRALQRTTGR</sequence>
<dbReference type="AlphaFoldDB" id="A0A5C4RPR7"/>
<organism evidence="2 3">
    <name type="scientific">Arenimonas terrae</name>
    <dbReference type="NCBI Taxonomy" id="2546226"/>
    <lineage>
        <taxon>Bacteria</taxon>
        <taxon>Pseudomonadati</taxon>
        <taxon>Pseudomonadota</taxon>
        <taxon>Gammaproteobacteria</taxon>
        <taxon>Lysobacterales</taxon>
        <taxon>Lysobacteraceae</taxon>
        <taxon>Arenimonas</taxon>
    </lineage>
</organism>
<name>A0A5C4RPR7_9GAMM</name>
<feature type="domain" description="DUF2383" evidence="1">
    <location>
        <begin position="5"/>
        <end position="111"/>
    </location>
</feature>
<accession>A0A5C4RPR7</accession>
<dbReference type="InterPro" id="IPR011971">
    <property type="entry name" value="CHP02284"/>
</dbReference>
<dbReference type="InterPro" id="IPR012347">
    <property type="entry name" value="Ferritin-like"/>
</dbReference>
<dbReference type="RefSeq" id="WP_139449536.1">
    <property type="nucleotide sequence ID" value="NZ_SMDR01000003.1"/>
</dbReference>
<dbReference type="OrthoDB" id="268257at2"/>